<keyword evidence="2" id="KW-1185">Reference proteome</keyword>
<gene>
    <name evidence="1" type="ORF">QVH07_11180</name>
</gene>
<dbReference type="InterPro" id="IPR029465">
    <property type="entry name" value="ATPgrasp_TupA"/>
</dbReference>
<name>A0ABT7YE21_9BACT</name>
<dbReference type="Proteomes" id="UP001171916">
    <property type="component" value="Unassembled WGS sequence"/>
</dbReference>
<dbReference type="EMBL" id="JAUEPH010000004">
    <property type="protein sequence ID" value="MDN3204716.1"/>
    <property type="molecule type" value="Genomic_DNA"/>
</dbReference>
<evidence type="ECO:0000313" key="1">
    <source>
        <dbReference type="EMBL" id="MDN3204716.1"/>
    </source>
</evidence>
<protein>
    <submittedName>
        <fullName evidence="1">ATP-grasp fold amidoligase family protein</fullName>
    </submittedName>
</protein>
<organism evidence="1 2">
    <name type="scientific">Algoriphagus sediminis</name>
    <dbReference type="NCBI Taxonomy" id="3057113"/>
    <lineage>
        <taxon>Bacteria</taxon>
        <taxon>Pseudomonadati</taxon>
        <taxon>Bacteroidota</taxon>
        <taxon>Cytophagia</taxon>
        <taxon>Cytophagales</taxon>
        <taxon>Cyclobacteriaceae</taxon>
        <taxon>Algoriphagus</taxon>
    </lineage>
</organism>
<accession>A0ABT7YE21</accession>
<sequence>MSIKSKLRRLYYSCFHASQKLLGYPRAHKVFMTFHGYPLDLENPLAHNEWIVHKMIKDRNPLLVETADKVRVRNYVKRKLGKELSDQVLIPVYHISDSVEKIPFSKLPEEYFMKANHFSGANKLVTSNDKPSEIQKLAKSWLDSTYRQKDHEWAYGQIKPRVLFEKVLRTPNGKIPQDIKFYFWHGRLKMILFVEDRYEDMRWFFCDENFKEIKGAQVHDVKGADEARIPTNISEMKELAAKLASDFDYCRIDLYEIEGKIFFGEITHYTGGGCWQFSDINTDYVLGQFWKKENLDKNYFELYKEFEKSNNFQPIN</sequence>
<proteinExistence type="predicted"/>
<evidence type="ECO:0000313" key="2">
    <source>
        <dbReference type="Proteomes" id="UP001171916"/>
    </source>
</evidence>
<comment type="caution">
    <text evidence="1">The sequence shown here is derived from an EMBL/GenBank/DDBJ whole genome shotgun (WGS) entry which is preliminary data.</text>
</comment>
<dbReference type="Pfam" id="PF14305">
    <property type="entry name" value="ATPgrasp_TupA"/>
    <property type="match status" value="1"/>
</dbReference>
<reference evidence="1" key="1">
    <citation type="submission" date="2023-06" db="EMBL/GenBank/DDBJ databases">
        <title>Robiginitalea aurantiacus sp. nov. and Algoriphagus sediminis sp. nov., isolated from coastal sediment.</title>
        <authorList>
            <person name="Zhou Z.Y."/>
            <person name="An J."/>
            <person name="Jia Y.W."/>
            <person name="Du Z.J."/>
        </authorList>
    </citation>
    <scope>NUCLEOTIDE SEQUENCE</scope>
    <source>
        <strain evidence="1">C2-7</strain>
    </source>
</reference>
<dbReference type="RefSeq" id="WP_290000414.1">
    <property type="nucleotide sequence ID" value="NZ_JAUEPH010000004.1"/>
</dbReference>